<comment type="caution">
    <text evidence="1">The sequence shown here is derived from an EMBL/GenBank/DDBJ whole genome shotgun (WGS) entry which is preliminary data.</text>
</comment>
<dbReference type="Proteomes" id="UP001055072">
    <property type="component" value="Unassembled WGS sequence"/>
</dbReference>
<gene>
    <name evidence="1" type="ORF">BDY19DRAFT_970788</name>
</gene>
<protein>
    <submittedName>
        <fullName evidence="1">Ubiquitin-related domain-containing protein</fullName>
    </submittedName>
</protein>
<keyword evidence="2" id="KW-1185">Reference proteome</keyword>
<proteinExistence type="predicted"/>
<evidence type="ECO:0000313" key="2">
    <source>
        <dbReference type="Proteomes" id="UP001055072"/>
    </source>
</evidence>
<accession>A0ACB8TRC3</accession>
<evidence type="ECO:0000313" key="1">
    <source>
        <dbReference type="EMBL" id="KAI0084533.1"/>
    </source>
</evidence>
<organism evidence="1 2">
    <name type="scientific">Irpex rosettiformis</name>
    <dbReference type="NCBI Taxonomy" id="378272"/>
    <lineage>
        <taxon>Eukaryota</taxon>
        <taxon>Fungi</taxon>
        <taxon>Dikarya</taxon>
        <taxon>Basidiomycota</taxon>
        <taxon>Agaricomycotina</taxon>
        <taxon>Agaricomycetes</taxon>
        <taxon>Polyporales</taxon>
        <taxon>Irpicaceae</taxon>
        <taxon>Irpex</taxon>
    </lineage>
</organism>
<dbReference type="EMBL" id="MU274941">
    <property type="protein sequence ID" value="KAI0084533.1"/>
    <property type="molecule type" value="Genomic_DNA"/>
</dbReference>
<reference evidence="1" key="1">
    <citation type="journal article" date="2021" name="Environ. Microbiol.">
        <title>Gene family expansions and transcriptome signatures uncover fungal adaptations to wood decay.</title>
        <authorList>
            <person name="Hage H."/>
            <person name="Miyauchi S."/>
            <person name="Viragh M."/>
            <person name="Drula E."/>
            <person name="Min B."/>
            <person name="Chaduli D."/>
            <person name="Navarro D."/>
            <person name="Favel A."/>
            <person name="Norest M."/>
            <person name="Lesage-Meessen L."/>
            <person name="Balint B."/>
            <person name="Merenyi Z."/>
            <person name="de Eugenio L."/>
            <person name="Morin E."/>
            <person name="Martinez A.T."/>
            <person name="Baldrian P."/>
            <person name="Stursova M."/>
            <person name="Martinez M.J."/>
            <person name="Novotny C."/>
            <person name="Magnuson J.K."/>
            <person name="Spatafora J.W."/>
            <person name="Maurice S."/>
            <person name="Pangilinan J."/>
            <person name="Andreopoulos W."/>
            <person name="LaButti K."/>
            <person name="Hundley H."/>
            <person name="Na H."/>
            <person name="Kuo A."/>
            <person name="Barry K."/>
            <person name="Lipzen A."/>
            <person name="Henrissat B."/>
            <person name="Riley R."/>
            <person name="Ahrendt S."/>
            <person name="Nagy L.G."/>
            <person name="Grigoriev I.V."/>
            <person name="Martin F."/>
            <person name="Rosso M.N."/>
        </authorList>
    </citation>
    <scope>NUCLEOTIDE SEQUENCE</scope>
    <source>
        <strain evidence="1">CBS 384.51</strain>
    </source>
</reference>
<sequence length="87" mass="9707">MTENVDVKPKISIRVAHEGRSITIKVRAITPFKKIFDAAEAQFGVQPGTFKFTFEGNRILADQTPAELEMEDEDVIDAHLQQIGGSY</sequence>
<name>A0ACB8TRC3_9APHY</name>